<dbReference type="PANTHER" id="PTHR33064">
    <property type="entry name" value="POL PROTEIN"/>
    <property type="match status" value="1"/>
</dbReference>
<dbReference type="InterPro" id="IPR021109">
    <property type="entry name" value="Peptidase_aspartic_dom_sf"/>
</dbReference>
<dbReference type="SUPFAM" id="SSF56672">
    <property type="entry name" value="DNA/RNA polymerases"/>
    <property type="match status" value="1"/>
</dbReference>
<evidence type="ECO:0000256" key="3">
    <source>
        <dbReference type="ARBA" id="ARBA00022801"/>
    </source>
</evidence>
<protein>
    <recommendedName>
        <fullName evidence="2">ribonuclease H</fullName>
        <ecNumber evidence="2">3.1.26.4</ecNumber>
    </recommendedName>
</protein>
<organism evidence="6 7">
    <name type="scientific">Leptobrachium leishanense</name>
    <name type="common">Leishan spiny toad</name>
    <dbReference type="NCBI Taxonomy" id="445787"/>
    <lineage>
        <taxon>Eukaryota</taxon>
        <taxon>Metazoa</taxon>
        <taxon>Chordata</taxon>
        <taxon>Craniata</taxon>
        <taxon>Vertebrata</taxon>
        <taxon>Euteleostomi</taxon>
        <taxon>Amphibia</taxon>
        <taxon>Batrachia</taxon>
        <taxon>Anura</taxon>
        <taxon>Pelobatoidea</taxon>
        <taxon>Megophryidae</taxon>
        <taxon>Leptobrachium</taxon>
    </lineage>
</organism>
<sequence length="442" mass="48256">MPSLGINGVLTETFVTPPIAISSNSSPASVFHSFHVLPTCPVNLLGRDLLSLLAVSIICMPSGSLHVDSPFFSLEAAPSTLHPPTAPPLSPPNISSHSFSPLHCAFLSAPDLELCVHPDVWAIDEYDVGSISCTPYSAKLKKSATPVYHKQYNLSPAKVEGIREFIHRFLATGILRPIVSSYNTPVNPVPKGDGYRFTQDFRSLNEIIIPISPIVPDLPTLLTSIPPDSTHFTVIDLKNAFFSVPVHPDTQHILGFTFEGSQFCWSVLPMGFIDSPATFARALRETLLSYSPPEGSTLLQYVDDLLLCSPSQAACHTDSVALLNHLHSEGHKVSRKKMQFCTTSVEYLGFVLTQGSLVLSPSRIQSLLQLKRPASKTDMLSFLGMVNFCRHWIPDCSYYDSVLRASAARTAPDQIVWFPDMVSAFDTLKELLATAPALGLPN</sequence>
<dbReference type="EC" id="3.1.26.4" evidence="2"/>
<dbReference type="GO" id="GO:0006508">
    <property type="term" value="P:proteolysis"/>
    <property type="evidence" value="ECO:0007669"/>
    <property type="project" value="InterPro"/>
</dbReference>
<evidence type="ECO:0000313" key="7">
    <source>
        <dbReference type="Proteomes" id="UP000694569"/>
    </source>
</evidence>
<dbReference type="Ensembl" id="ENSLLET00000036572.1">
    <property type="protein sequence ID" value="ENSLLEP00000035231.1"/>
    <property type="gene ID" value="ENSLLEG00000022308.1"/>
</dbReference>
<evidence type="ECO:0000313" key="6">
    <source>
        <dbReference type="Ensembl" id="ENSLLEP00000035231.1"/>
    </source>
</evidence>
<dbReference type="GeneTree" id="ENSGT00940000163417"/>
<evidence type="ECO:0000256" key="2">
    <source>
        <dbReference type="ARBA" id="ARBA00012180"/>
    </source>
</evidence>
<reference evidence="6" key="1">
    <citation type="submission" date="2025-08" db="UniProtKB">
        <authorList>
            <consortium name="Ensembl"/>
        </authorList>
    </citation>
    <scope>IDENTIFICATION</scope>
</reference>
<accession>A0A8C5QBA6</accession>
<dbReference type="InterPro" id="IPR043128">
    <property type="entry name" value="Rev_trsase/Diguanyl_cyclase"/>
</dbReference>
<dbReference type="InterPro" id="IPR001995">
    <property type="entry name" value="Peptidase_A2_cat"/>
</dbReference>
<evidence type="ECO:0000256" key="1">
    <source>
        <dbReference type="ARBA" id="ARBA00010879"/>
    </source>
</evidence>
<keyword evidence="7" id="KW-1185">Reference proteome</keyword>
<dbReference type="SUPFAM" id="SSF50630">
    <property type="entry name" value="Acid proteases"/>
    <property type="match status" value="1"/>
</dbReference>
<name>A0A8C5QBA6_9ANUR</name>
<dbReference type="Pfam" id="PF00078">
    <property type="entry name" value="RVT_1"/>
    <property type="match status" value="1"/>
</dbReference>
<dbReference type="PROSITE" id="PS50878">
    <property type="entry name" value="RT_POL"/>
    <property type="match status" value="1"/>
</dbReference>
<dbReference type="InterPro" id="IPR043502">
    <property type="entry name" value="DNA/RNA_pol_sf"/>
</dbReference>
<dbReference type="InterPro" id="IPR000477">
    <property type="entry name" value="RT_dom"/>
</dbReference>
<keyword evidence="3" id="KW-0378">Hydrolase</keyword>
<dbReference type="Gene3D" id="3.10.10.10">
    <property type="entry name" value="HIV Type 1 Reverse Transcriptase, subunit A, domain 1"/>
    <property type="match status" value="1"/>
</dbReference>
<proteinExistence type="inferred from homology"/>
<dbReference type="InterPro" id="IPR051320">
    <property type="entry name" value="Viral_Replic_Matur_Polypro"/>
</dbReference>
<feature type="domain" description="Peptidase A2" evidence="4">
    <location>
        <begin position="36"/>
        <end position="49"/>
    </location>
</feature>
<dbReference type="GO" id="GO:0004523">
    <property type="term" value="F:RNA-DNA hybrid ribonuclease activity"/>
    <property type="evidence" value="ECO:0007669"/>
    <property type="project" value="UniProtKB-EC"/>
</dbReference>
<dbReference type="AlphaFoldDB" id="A0A8C5QBA6"/>
<dbReference type="Gene3D" id="2.40.70.10">
    <property type="entry name" value="Acid Proteases"/>
    <property type="match status" value="1"/>
</dbReference>
<feature type="domain" description="Reverse transcriptase" evidence="5">
    <location>
        <begin position="170"/>
        <end position="352"/>
    </location>
</feature>
<dbReference type="GO" id="GO:0004190">
    <property type="term" value="F:aspartic-type endopeptidase activity"/>
    <property type="evidence" value="ECO:0007669"/>
    <property type="project" value="InterPro"/>
</dbReference>
<evidence type="ECO:0000259" key="4">
    <source>
        <dbReference type="PROSITE" id="PS50175"/>
    </source>
</evidence>
<evidence type="ECO:0000259" key="5">
    <source>
        <dbReference type="PROSITE" id="PS50878"/>
    </source>
</evidence>
<dbReference type="Gene3D" id="3.30.70.270">
    <property type="match status" value="2"/>
</dbReference>
<reference evidence="6" key="2">
    <citation type="submission" date="2025-09" db="UniProtKB">
        <authorList>
            <consortium name="Ensembl"/>
        </authorList>
    </citation>
    <scope>IDENTIFICATION</scope>
</reference>
<dbReference type="PROSITE" id="PS50175">
    <property type="entry name" value="ASP_PROT_RETROV"/>
    <property type="match status" value="1"/>
</dbReference>
<dbReference type="OrthoDB" id="8947436at2759"/>
<comment type="similarity">
    <text evidence="1">Belongs to the beta type-B retroviral polymerase family. HERV class-II K(HML-2) pol subfamily.</text>
</comment>
<dbReference type="PANTHER" id="PTHR33064:SF37">
    <property type="entry name" value="RIBONUCLEASE H"/>
    <property type="match status" value="1"/>
</dbReference>
<dbReference type="Proteomes" id="UP000694569">
    <property type="component" value="Unplaced"/>
</dbReference>